<feature type="signal peptide" evidence="1">
    <location>
        <begin position="1"/>
        <end position="16"/>
    </location>
</feature>
<dbReference type="GO" id="GO:0008757">
    <property type="term" value="F:S-adenosylmethionine-dependent methyltransferase activity"/>
    <property type="evidence" value="ECO:0007669"/>
    <property type="project" value="InterPro"/>
</dbReference>
<sequence length="241" mass="27498">MTICMHFFTLIVKVLTLPLKLMEAVGMYGIYKRFFPFVIYKLSASYNVKMKEKKMDLFSNLSDFKGNRPLRILEIGCGTGANFEFFPPGSSVICVDPNPHFKKYLQKSMSVNDHITFESFVVAAAEDMGAMKDNSMDVIVSTLVLCSVDDTPRTLREAHRILRPGGAFYFLEHVVADPSSWTYFFQHVLQPLWYYFGDGCELIRATWKDLEAAGFSELKLRHISTPLSYLVKPHVMGYAVK</sequence>
<dbReference type="KEGG" id="els:105017013"/>
<dbReference type="AlphaFoldDB" id="A0A3P8YU08"/>
<reference evidence="3" key="2">
    <citation type="submission" date="2020-02" db="EMBL/GenBank/DDBJ databases">
        <title>Esox lucius (northern pike) genome, fEsoLuc1, primary haplotype.</title>
        <authorList>
            <person name="Myers G."/>
            <person name="Karagic N."/>
            <person name="Meyer A."/>
            <person name="Pippel M."/>
            <person name="Reichard M."/>
            <person name="Winkler S."/>
            <person name="Tracey A."/>
            <person name="Sims Y."/>
            <person name="Howe K."/>
            <person name="Rhie A."/>
            <person name="Formenti G."/>
            <person name="Durbin R."/>
            <person name="Fedrigo O."/>
            <person name="Jarvis E.D."/>
        </authorList>
    </citation>
    <scope>NUCLEOTIDE SEQUENCE [LARGE SCALE GENOMIC DNA]</scope>
</reference>
<dbReference type="InterPro" id="IPR029063">
    <property type="entry name" value="SAM-dependent_MTases_sf"/>
</dbReference>
<name>A0A3P8YU08_ESOLU</name>
<dbReference type="PANTHER" id="PTHR45036:SF1">
    <property type="entry name" value="METHYLTRANSFERASE LIKE 7A"/>
    <property type="match status" value="1"/>
</dbReference>
<accession>A0A3P8YU08</accession>
<dbReference type="InterPro" id="IPR013216">
    <property type="entry name" value="Methyltransf_11"/>
</dbReference>
<gene>
    <name evidence="3" type="primary">METTL7A</name>
</gene>
<protein>
    <recommendedName>
        <fullName evidence="2">Methyltransferase type 11 domain-containing protein</fullName>
    </recommendedName>
</protein>
<dbReference type="InterPro" id="IPR052356">
    <property type="entry name" value="Thiol_S-MT"/>
</dbReference>
<evidence type="ECO:0000313" key="3">
    <source>
        <dbReference type="Ensembl" id="ENSELUP00000019633.1"/>
    </source>
</evidence>
<keyword evidence="4" id="KW-1185">Reference proteome</keyword>
<dbReference type="STRING" id="8010.ENSELUP00000019633"/>
<proteinExistence type="predicted"/>
<reference evidence="4" key="1">
    <citation type="journal article" date="2014" name="PLoS ONE">
        <title>The genome and linkage map of the northern pike (Esox lucius): conserved synteny revealed between the salmonid sister group and the Neoteleostei.</title>
        <authorList>
            <person name="Rondeau E.B."/>
            <person name="Minkley D.R."/>
            <person name="Leong J.S."/>
            <person name="Messmer A.M."/>
            <person name="Jantzen J.R."/>
            <person name="von Schalburg K.R."/>
            <person name="Lemon C."/>
            <person name="Bird N.H."/>
            <person name="Koop B.F."/>
        </authorList>
    </citation>
    <scope>NUCLEOTIDE SEQUENCE</scope>
</reference>
<dbReference type="Ensembl" id="ENSELUT00000041090.3">
    <property type="protein sequence ID" value="ENSELUP00000019633.1"/>
    <property type="gene ID" value="ENSELUG00000018938.3"/>
</dbReference>
<dbReference type="SUPFAM" id="SSF53335">
    <property type="entry name" value="S-adenosyl-L-methionine-dependent methyltransferases"/>
    <property type="match status" value="1"/>
</dbReference>
<dbReference type="PANTHER" id="PTHR45036">
    <property type="entry name" value="METHYLTRANSFERASE LIKE 7B"/>
    <property type="match status" value="1"/>
</dbReference>
<dbReference type="Pfam" id="PF08241">
    <property type="entry name" value="Methyltransf_11"/>
    <property type="match status" value="1"/>
</dbReference>
<evidence type="ECO:0000259" key="2">
    <source>
        <dbReference type="Pfam" id="PF08241"/>
    </source>
</evidence>
<dbReference type="OMA" id="PLWYYFG"/>
<dbReference type="Bgee" id="ENSELUG00000018938">
    <property type="expression patterns" value="Expressed in liver and 15 other cell types or tissues"/>
</dbReference>
<reference evidence="3" key="3">
    <citation type="submission" date="2025-08" db="UniProtKB">
        <authorList>
            <consortium name="Ensembl"/>
        </authorList>
    </citation>
    <scope>IDENTIFICATION</scope>
</reference>
<dbReference type="CDD" id="cd02440">
    <property type="entry name" value="AdoMet_MTases"/>
    <property type="match status" value="1"/>
</dbReference>
<dbReference type="OrthoDB" id="416496at2759"/>
<dbReference type="Proteomes" id="UP000265140">
    <property type="component" value="Chromosome 17"/>
</dbReference>
<dbReference type="GeneTree" id="ENSGT00940000154786"/>
<feature type="domain" description="Methyltransferase type 11" evidence="2">
    <location>
        <begin position="73"/>
        <end position="170"/>
    </location>
</feature>
<reference evidence="3" key="4">
    <citation type="submission" date="2025-09" db="UniProtKB">
        <authorList>
            <consortium name="Ensembl"/>
        </authorList>
    </citation>
    <scope>IDENTIFICATION</scope>
</reference>
<dbReference type="Gene3D" id="3.40.50.150">
    <property type="entry name" value="Vaccinia Virus protein VP39"/>
    <property type="match status" value="1"/>
</dbReference>
<evidence type="ECO:0000256" key="1">
    <source>
        <dbReference type="SAM" id="SignalP"/>
    </source>
</evidence>
<feature type="chain" id="PRO_5018233240" description="Methyltransferase type 11 domain-containing protein" evidence="1">
    <location>
        <begin position="17"/>
        <end position="241"/>
    </location>
</feature>
<keyword evidence="1" id="KW-0732">Signal</keyword>
<organism evidence="3 4">
    <name type="scientific">Esox lucius</name>
    <name type="common">Northern pike</name>
    <dbReference type="NCBI Taxonomy" id="8010"/>
    <lineage>
        <taxon>Eukaryota</taxon>
        <taxon>Metazoa</taxon>
        <taxon>Chordata</taxon>
        <taxon>Craniata</taxon>
        <taxon>Vertebrata</taxon>
        <taxon>Euteleostomi</taxon>
        <taxon>Actinopterygii</taxon>
        <taxon>Neopterygii</taxon>
        <taxon>Teleostei</taxon>
        <taxon>Protacanthopterygii</taxon>
        <taxon>Esociformes</taxon>
        <taxon>Esocidae</taxon>
        <taxon>Esox</taxon>
    </lineage>
</organism>
<evidence type="ECO:0000313" key="4">
    <source>
        <dbReference type="Proteomes" id="UP000265140"/>
    </source>
</evidence>